<gene>
    <name evidence="2" type="ORF">HO173_001435</name>
</gene>
<proteinExistence type="predicted"/>
<dbReference type="GeneID" id="59283109"/>
<sequence>MAVGSSYGDQLRAKKRVILLLSDAIDRQEAIETESHRETSEPAENMADLPSEHTQHAELVSDAIPPPPPQTREPRRGTNEASRRLRK</sequence>
<dbReference type="RefSeq" id="XP_037170021.1">
    <property type="nucleotide sequence ID" value="XM_037303374.1"/>
</dbReference>
<feature type="compositionally biased region" description="Basic and acidic residues" evidence="1">
    <location>
        <begin position="72"/>
        <end position="87"/>
    </location>
</feature>
<dbReference type="AlphaFoldDB" id="A0A8H6G598"/>
<evidence type="ECO:0000313" key="3">
    <source>
        <dbReference type="Proteomes" id="UP000578531"/>
    </source>
</evidence>
<feature type="compositionally biased region" description="Basic and acidic residues" evidence="1">
    <location>
        <begin position="30"/>
        <end position="40"/>
    </location>
</feature>
<organism evidence="2 3">
    <name type="scientific">Letharia columbiana</name>
    <dbReference type="NCBI Taxonomy" id="112416"/>
    <lineage>
        <taxon>Eukaryota</taxon>
        <taxon>Fungi</taxon>
        <taxon>Dikarya</taxon>
        <taxon>Ascomycota</taxon>
        <taxon>Pezizomycotina</taxon>
        <taxon>Lecanoromycetes</taxon>
        <taxon>OSLEUM clade</taxon>
        <taxon>Lecanoromycetidae</taxon>
        <taxon>Lecanorales</taxon>
        <taxon>Lecanorineae</taxon>
        <taxon>Parmeliaceae</taxon>
        <taxon>Letharia</taxon>
    </lineage>
</organism>
<evidence type="ECO:0000313" key="2">
    <source>
        <dbReference type="EMBL" id="KAF6240762.1"/>
    </source>
</evidence>
<name>A0A8H6G598_9LECA</name>
<dbReference type="Proteomes" id="UP000578531">
    <property type="component" value="Unassembled WGS sequence"/>
</dbReference>
<comment type="caution">
    <text evidence="2">The sequence shown here is derived from an EMBL/GenBank/DDBJ whole genome shotgun (WGS) entry which is preliminary data.</text>
</comment>
<accession>A0A8H6G598</accession>
<dbReference type="EMBL" id="JACCJC010000003">
    <property type="protein sequence ID" value="KAF6240762.1"/>
    <property type="molecule type" value="Genomic_DNA"/>
</dbReference>
<keyword evidence="3" id="KW-1185">Reference proteome</keyword>
<reference evidence="2 3" key="1">
    <citation type="journal article" date="2020" name="Genomics">
        <title>Complete, high-quality genomes from long-read metagenomic sequencing of two wolf lichen thalli reveals enigmatic genome architecture.</title>
        <authorList>
            <person name="McKenzie S.K."/>
            <person name="Walston R.F."/>
            <person name="Allen J.L."/>
        </authorList>
    </citation>
    <scope>NUCLEOTIDE SEQUENCE [LARGE SCALE GENOMIC DNA]</scope>
    <source>
        <strain evidence="2">WasteWater2</strain>
    </source>
</reference>
<evidence type="ECO:0000256" key="1">
    <source>
        <dbReference type="SAM" id="MobiDB-lite"/>
    </source>
</evidence>
<protein>
    <submittedName>
        <fullName evidence="2">Uncharacterized protein</fullName>
    </submittedName>
</protein>
<feature type="region of interest" description="Disordered" evidence="1">
    <location>
        <begin position="30"/>
        <end position="87"/>
    </location>
</feature>